<keyword evidence="2" id="KW-1185">Reference proteome</keyword>
<dbReference type="HOGENOM" id="CLU_2935946_0_0_5"/>
<dbReference type="Proteomes" id="UP000018780">
    <property type="component" value="Chromosome"/>
</dbReference>
<dbReference type="EMBL" id="CP006773">
    <property type="protein sequence ID" value="AHD02942.1"/>
    <property type="molecule type" value="Genomic_DNA"/>
</dbReference>
<evidence type="ECO:0000313" key="1">
    <source>
        <dbReference type="EMBL" id="AHD02942.1"/>
    </source>
</evidence>
<gene>
    <name evidence="1" type="ORF">METH_06840</name>
</gene>
<evidence type="ECO:0000313" key="2">
    <source>
        <dbReference type="Proteomes" id="UP000018780"/>
    </source>
</evidence>
<dbReference type="RefSeq" id="WP_024089645.1">
    <property type="nucleotide sequence ID" value="NC_023135.1"/>
</dbReference>
<dbReference type="OrthoDB" id="8421551at2"/>
<dbReference type="STRING" id="999552.METH_06840"/>
<dbReference type="PATRIC" id="fig|999552.6.peg.1376"/>
<dbReference type="KEGG" id="lmd:METH_06840"/>
<dbReference type="AlphaFoldDB" id="V9W197"/>
<organism evidence="1 2">
    <name type="scientific">Leisingera methylohalidivorans DSM 14336</name>
    <dbReference type="NCBI Taxonomy" id="999552"/>
    <lineage>
        <taxon>Bacteria</taxon>
        <taxon>Pseudomonadati</taxon>
        <taxon>Pseudomonadota</taxon>
        <taxon>Alphaproteobacteria</taxon>
        <taxon>Rhodobacterales</taxon>
        <taxon>Roseobacteraceae</taxon>
        <taxon>Leisingera</taxon>
    </lineage>
</organism>
<protein>
    <submittedName>
        <fullName evidence="1">Uncharacterized protein</fullName>
    </submittedName>
</protein>
<reference evidence="1 2" key="1">
    <citation type="submission" date="2013-09" db="EMBL/GenBank/DDBJ databases">
        <authorList>
            <consortium name="DOE Joint Genome Institute"/>
            <person name="Klenk H.-P."/>
            <person name="Huntemann M."/>
            <person name="Han J."/>
            <person name="Chen A."/>
            <person name="Kyrpides N."/>
            <person name="Mavromatis K."/>
            <person name="Markowitz V."/>
            <person name="Palaniappan K."/>
            <person name="Ivanova N."/>
            <person name="Schaumberg A."/>
            <person name="Pati A."/>
            <person name="Liolios K."/>
            <person name="Nordberg H.P."/>
            <person name="Cantor M.N."/>
            <person name="Hua S.X."/>
            <person name="Woyke T."/>
        </authorList>
    </citation>
    <scope>NUCLEOTIDE SEQUENCE [LARGE SCALE GENOMIC DNA]</scope>
    <source>
        <strain evidence="1 2">DSM 14336</strain>
    </source>
</reference>
<name>V9W197_9RHOB</name>
<accession>V9W197</accession>
<proteinExistence type="predicted"/>
<sequence>MKVKITQKGVFDQKGERVEVGEVLTVKGGKMPPHLIGKAVELDAAPGEGKVPVTNPNKDT</sequence>